<protein>
    <submittedName>
        <fullName evidence="1">Uncharacterized protein</fullName>
    </submittedName>
</protein>
<name>A0A0D0E688_9AGAM</name>
<evidence type="ECO:0000313" key="1">
    <source>
        <dbReference type="EMBL" id="KIK96944.1"/>
    </source>
</evidence>
<proteinExistence type="predicted"/>
<dbReference type="Proteomes" id="UP000054538">
    <property type="component" value="Unassembled WGS sequence"/>
</dbReference>
<dbReference type="InParanoid" id="A0A0D0E688"/>
<sequence>MPVSGMKQEFNMQGNDSNVSIPSLQSYHVCLHHPSHLKIYTIFTCGYIVGMIPSNLDIVL</sequence>
<reference evidence="2" key="2">
    <citation type="submission" date="2015-01" db="EMBL/GenBank/DDBJ databases">
        <title>Evolutionary Origins and Diversification of the Mycorrhizal Mutualists.</title>
        <authorList>
            <consortium name="DOE Joint Genome Institute"/>
            <consortium name="Mycorrhizal Genomics Consortium"/>
            <person name="Kohler A."/>
            <person name="Kuo A."/>
            <person name="Nagy L.G."/>
            <person name="Floudas D."/>
            <person name="Copeland A."/>
            <person name="Barry K.W."/>
            <person name="Cichocki N."/>
            <person name="Veneault-Fourrey C."/>
            <person name="LaButti K."/>
            <person name="Lindquist E.A."/>
            <person name="Lipzen A."/>
            <person name="Lundell T."/>
            <person name="Morin E."/>
            <person name="Murat C."/>
            <person name="Riley R."/>
            <person name="Ohm R."/>
            <person name="Sun H."/>
            <person name="Tunlid A."/>
            <person name="Henrissat B."/>
            <person name="Grigoriev I.V."/>
            <person name="Hibbett D.S."/>
            <person name="Martin F."/>
        </authorList>
    </citation>
    <scope>NUCLEOTIDE SEQUENCE [LARGE SCALE GENOMIC DNA]</scope>
    <source>
        <strain evidence="2">Ve08.2h10</strain>
    </source>
</reference>
<reference evidence="1 2" key="1">
    <citation type="submission" date="2014-04" db="EMBL/GenBank/DDBJ databases">
        <authorList>
            <consortium name="DOE Joint Genome Institute"/>
            <person name="Kuo A."/>
            <person name="Kohler A."/>
            <person name="Jargeat P."/>
            <person name="Nagy L.G."/>
            <person name="Floudas D."/>
            <person name="Copeland A."/>
            <person name="Barry K.W."/>
            <person name="Cichocki N."/>
            <person name="Veneault-Fourrey C."/>
            <person name="LaButti K."/>
            <person name="Lindquist E.A."/>
            <person name="Lipzen A."/>
            <person name="Lundell T."/>
            <person name="Morin E."/>
            <person name="Murat C."/>
            <person name="Sun H."/>
            <person name="Tunlid A."/>
            <person name="Henrissat B."/>
            <person name="Grigoriev I.V."/>
            <person name="Hibbett D.S."/>
            <person name="Martin F."/>
            <person name="Nordberg H.P."/>
            <person name="Cantor M.N."/>
            <person name="Hua S.X."/>
        </authorList>
    </citation>
    <scope>NUCLEOTIDE SEQUENCE [LARGE SCALE GENOMIC DNA]</scope>
    <source>
        <strain evidence="1 2">Ve08.2h10</strain>
    </source>
</reference>
<dbReference type="AlphaFoldDB" id="A0A0D0E688"/>
<evidence type="ECO:0000313" key="2">
    <source>
        <dbReference type="Proteomes" id="UP000054538"/>
    </source>
</evidence>
<gene>
    <name evidence="1" type="ORF">PAXRUDRAFT_825426</name>
</gene>
<organism evidence="1 2">
    <name type="scientific">Paxillus rubicundulus Ve08.2h10</name>
    <dbReference type="NCBI Taxonomy" id="930991"/>
    <lineage>
        <taxon>Eukaryota</taxon>
        <taxon>Fungi</taxon>
        <taxon>Dikarya</taxon>
        <taxon>Basidiomycota</taxon>
        <taxon>Agaricomycotina</taxon>
        <taxon>Agaricomycetes</taxon>
        <taxon>Agaricomycetidae</taxon>
        <taxon>Boletales</taxon>
        <taxon>Paxilineae</taxon>
        <taxon>Paxillaceae</taxon>
        <taxon>Paxillus</taxon>
    </lineage>
</organism>
<keyword evidence="2" id="KW-1185">Reference proteome</keyword>
<dbReference type="EMBL" id="KN824959">
    <property type="protein sequence ID" value="KIK96944.1"/>
    <property type="molecule type" value="Genomic_DNA"/>
</dbReference>
<dbReference type="OrthoDB" id="3639251at2759"/>
<accession>A0A0D0E688</accession>
<dbReference type="HOGENOM" id="CLU_2942424_0_0_1"/>